<protein>
    <submittedName>
        <fullName evidence="2">Uncharacterized protein</fullName>
    </submittedName>
</protein>
<feature type="region of interest" description="Disordered" evidence="1">
    <location>
        <begin position="26"/>
        <end position="83"/>
    </location>
</feature>
<dbReference type="Proteomes" id="UP000013827">
    <property type="component" value="Unassembled WGS sequence"/>
</dbReference>
<dbReference type="AlphaFoldDB" id="A0A0D3K0D0"/>
<sequence length="162" mass="16475">MLSSMQKVLRSLLVGDDEVIPARGCSRADGVAEPTSPPAPLVCSPSQRSEFNDPGSASQRAGAAFAPSARRLDAAPAGPRARERSLAAAAAAAKLLASTWLGPAPAWPPPSAIIPFSTYRLTIRPPTRCSRVVVCGVERAPSPAATLPPSAASQAAPSLAGT</sequence>
<dbReference type="GeneID" id="19046564"/>
<reference evidence="2" key="2">
    <citation type="submission" date="2024-10" db="UniProtKB">
        <authorList>
            <consortium name="EnsemblProtists"/>
        </authorList>
    </citation>
    <scope>IDENTIFICATION</scope>
</reference>
<dbReference type="KEGG" id="ehx:EMIHUDRAFT_203764"/>
<proteinExistence type="predicted"/>
<feature type="region of interest" description="Disordered" evidence="1">
    <location>
        <begin position="141"/>
        <end position="162"/>
    </location>
</feature>
<organism evidence="2 3">
    <name type="scientific">Emiliania huxleyi (strain CCMP1516)</name>
    <dbReference type="NCBI Taxonomy" id="280463"/>
    <lineage>
        <taxon>Eukaryota</taxon>
        <taxon>Haptista</taxon>
        <taxon>Haptophyta</taxon>
        <taxon>Prymnesiophyceae</taxon>
        <taxon>Isochrysidales</taxon>
        <taxon>Noelaerhabdaceae</taxon>
        <taxon>Emiliania</taxon>
    </lineage>
</organism>
<keyword evidence="3" id="KW-1185">Reference proteome</keyword>
<evidence type="ECO:0000256" key="1">
    <source>
        <dbReference type="SAM" id="MobiDB-lite"/>
    </source>
</evidence>
<evidence type="ECO:0000313" key="2">
    <source>
        <dbReference type="EnsemblProtists" id="EOD29215"/>
    </source>
</evidence>
<evidence type="ECO:0000313" key="3">
    <source>
        <dbReference type="Proteomes" id="UP000013827"/>
    </source>
</evidence>
<dbReference type="PaxDb" id="2903-EOD29215"/>
<accession>A0A0D3K0D0</accession>
<reference evidence="3" key="1">
    <citation type="journal article" date="2013" name="Nature">
        <title>Pan genome of the phytoplankton Emiliania underpins its global distribution.</title>
        <authorList>
            <person name="Read B.A."/>
            <person name="Kegel J."/>
            <person name="Klute M.J."/>
            <person name="Kuo A."/>
            <person name="Lefebvre S.C."/>
            <person name="Maumus F."/>
            <person name="Mayer C."/>
            <person name="Miller J."/>
            <person name="Monier A."/>
            <person name="Salamov A."/>
            <person name="Young J."/>
            <person name="Aguilar M."/>
            <person name="Claverie J.M."/>
            <person name="Frickenhaus S."/>
            <person name="Gonzalez K."/>
            <person name="Herman E.K."/>
            <person name="Lin Y.C."/>
            <person name="Napier J."/>
            <person name="Ogata H."/>
            <person name="Sarno A.F."/>
            <person name="Shmutz J."/>
            <person name="Schroeder D."/>
            <person name="de Vargas C."/>
            <person name="Verret F."/>
            <person name="von Dassow P."/>
            <person name="Valentin K."/>
            <person name="Van de Peer Y."/>
            <person name="Wheeler G."/>
            <person name="Dacks J.B."/>
            <person name="Delwiche C.F."/>
            <person name="Dyhrman S.T."/>
            <person name="Glockner G."/>
            <person name="John U."/>
            <person name="Richards T."/>
            <person name="Worden A.Z."/>
            <person name="Zhang X."/>
            <person name="Grigoriev I.V."/>
            <person name="Allen A.E."/>
            <person name="Bidle K."/>
            <person name="Borodovsky M."/>
            <person name="Bowler C."/>
            <person name="Brownlee C."/>
            <person name="Cock J.M."/>
            <person name="Elias M."/>
            <person name="Gladyshev V.N."/>
            <person name="Groth M."/>
            <person name="Guda C."/>
            <person name="Hadaegh A."/>
            <person name="Iglesias-Rodriguez M.D."/>
            <person name="Jenkins J."/>
            <person name="Jones B.M."/>
            <person name="Lawson T."/>
            <person name="Leese F."/>
            <person name="Lindquist E."/>
            <person name="Lobanov A."/>
            <person name="Lomsadze A."/>
            <person name="Malik S.B."/>
            <person name="Marsh M.E."/>
            <person name="Mackinder L."/>
            <person name="Mock T."/>
            <person name="Mueller-Roeber B."/>
            <person name="Pagarete A."/>
            <person name="Parker M."/>
            <person name="Probert I."/>
            <person name="Quesneville H."/>
            <person name="Raines C."/>
            <person name="Rensing S.A."/>
            <person name="Riano-Pachon D.M."/>
            <person name="Richier S."/>
            <person name="Rokitta S."/>
            <person name="Shiraiwa Y."/>
            <person name="Soanes D.M."/>
            <person name="van der Giezen M."/>
            <person name="Wahlund T.M."/>
            <person name="Williams B."/>
            <person name="Wilson W."/>
            <person name="Wolfe G."/>
            <person name="Wurch L.L."/>
        </authorList>
    </citation>
    <scope>NUCLEOTIDE SEQUENCE</scope>
</reference>
<name>A0A0D3K0D0_EMIH1</name>
<feature type="compositionally biased region" description="Polar residues" evidence="1">
    <location>
        <begin position="44"/>
        <end position="59"/>
    </location>
</feature>
<dbReference type="RefSeq" id="XP_005781644.1">
    <property type="nucleotide sequence ID" value="XM_005781587.1"/>
</dbReference>
<dbReference type="HOGENOM" id="CLU_1638544_0_0_1"/>
<dbReference type="EnsemblProtists" id="EOD29215">
    <property type="protein sequence ID" value="EOD29215"/>
    <property type="gene ID" value="EMIHUDRAFT_203764"/>
</dbReference>